<comment type="caution">
    <text evidence="7">The sequence shown here is derived from an EMBL/GenBank/DDBJ whole genome shotgun (WGS) entry which is preliminary data.</text>
</comment>
<evidence type="ECO:0000256" key="3">
    <source>
        <dbReference type="ARBA" id="ARBA00023163"/>
    </source>
</evidence>
<dbReference type="InterPro" id="IPR050109">
    <property type="entry name" value="HTH-type_TetR-like_transc_reg"/>
</dbReference>
<dbReference type="InterPro" id="IPR009057">
    <property type="entry name" value="Homeodomain-like_sf"/>
</dbReference>
<dbReference type="SUPFAM" id="SSF46689">
    <property type="entry name" value="Homeodomain-like"/>
    <property type="match status" value="1"/>
</dbReference>
<keyword evidence="1" id="KW-0805">Transcription regulation</keyword>
<dbReference type="Gene3D" id="1.10.357.10">
    <property type="entry name" value="Tetracycline Repressor, domain 2"/>
    <property type="match status" value="1"/>
</dbReference>
<dbReference type="Proteomes" id="UP000663791">
    <property type="component" value="Unassembled WGS sequence"/>
</dbReference>
<dbReference type="PANTHER" id="PTHR30055:SF234">
    <property type="entry name" value="HTH-TYPE TRANSCRIPTIONAL REGULATOR BETI"/>
    <property type="match status" value="1"/>
</dbReference>
<protein>
    <submittedName>
        <fullName evidence="7">TetR/AcrR family transcriptional regulator</fullName>
    </submittedName>
</protein>
<keyword evidence="2 4" id="KW-0238">DNA-binding</keyword>
<evidence type="ECO:0000313" key="7">
    <source>
        <dbReference type="EMBL" id="MBM9460025.1"/>
    </source>
</evidence>
<gene>
    <name evidence="7" type="ORF">JK386_08925</name>
</gene>
<dbReference type="Pfam" id="PF00440">
    <property type="entry name" value="TetR_N"/>
    <property type="match status" value="1"/>
</dbReference>
<feature type="domain" description="HTH tetR-type" evidence="6">
    <location>
        <begin position="17"/>
        <end position="77"/>
    </location>
</feature>
<feature type="DNA-binding region" description="H-T-H motif" evidence="4">
    <location>
        <begin position="40"/>
        <end position="59"/>
    </location>
</feature>
<organism evidence="7 8">
    <name type="scientific">Nocardioides faecalis</name>
    <dbReference type="NCBI Taxonomy" id="2803858"/>
    <lineage>
        <taxon>Bacteria</taxon>
        <taxon>Bacillati</taxon>
        <taxon>Actinomycetota</taxon>
        <taxon>Actinomycetes</taxon>
        <taxon>Propionibacteriales</taxon>
        <taxon>Nocardioidaceae</taxon>
        <taxon>Nocardioides</taxon>
    </lineage>
</organism>
<evidence type="ECO:0000256" key="4">
    <source>
        <dbReference type="PROSITE-ProRule" id="PRU00335"/>
    </source>
</evidence>
<dbReference type="GO" id="GO:0003700">
    <property type="term" value="F:DNA-binding transcription factor activity"/>
    <property type="evidence" value="ECO:0007669"/>
    <property type="project" value="TreeGrafter"/>
</dbReference>
<dbReference type="InterPro" id="IPR001647">
    <property type="entry name" value="HTH_TetR"/>
</dbReference>
<name>A0A938Y689_9ACTN</name>
<dbReference type="EMBL" id="JAERTX010000006">
    <property type="protein sequence ID" value="MBM9460025.1"/>
    <property type="molecule type" value="Genomic_DNA"/>
</dbReference>
<evidence type="ECO:0000259" key="6">
    <source>
        <dbReference type="PROSITE" id="PS50977"/>
    </source>
</evidence>
<reference evidence="7" key="1">
    <citation type="submission" date="2021-01" db="EMBL/GenBank/DDBJ databases">
        <title>Novel species in genus Nocardioides.</title>
        <authorList>
            <person name="Zhang G."/>
        </authorList>
    </citation>
    <scope>NUCLEOTIDE SEQUENCE</scope>
    <source>
        <strain evidence="7">Zg-536</strain>
    </source>
</reference>
<sequence length="227" mass="25386">MPRPIRRRRVADVRALQDRREELLDAALRIIDRDGFEALNIETIAKEAGVGQPFVYRSYDGFGALLLALIDRQQRRSMNQLYAALDLDAPERDDLAAVMERAAPALHRMVLDDPVLWRAMLCPGPHVPDAVLDRIAADREQLRSVFEQLLTARAEKEQAEREGAGRETSGGSDEDGGAVIDPEVLSHALVAALEQLGRLVLADPERYDEPRLLHTVRVLFGRPASPW</sequence>
<dbReference type="PANTHER" id="PTHR30055">
    <property type="entry name" value="HTH-TYPE TRANSCRIPTIONAL REGULATOR RUTR"/>
    <property type="match status" value="1"/>
</dbReference>
<evidence type="ECO:0000313" key="8">
    <source>
        <dbReference type="Proteomes" id="UP000663791"/>
    </source>
</evidence>
<evidence type="ECO:0000256" key="1">
    <source>
        <dbReference type="ARBA" id="ARBA00023015"/>
    </source>
</evidence>
<feature type="compositionally biased region" description="Basic and acidic residues" evidence="5">
    <location>
        <begin position="155"/>
        <end position="165"/>
    </location>
</feature>
<dbReference type="RefSeq" id="WP_205291318.1">
    <property type="nucleotide sequence ID" value="NZ_CP074406.1"/>
</dbReference>
<proteinExistence type="predicted"/>
<evidence type="ECO:0000256" key="2">
    <source>
        <dbReference type="ARBA" id="ARBA00023125"/>
    </source>
</evidence>
<dbReference type="AlphaFoldDB" id="A0A938Y689"/>
<keyword evidence="3" id="KW-0804">Transcription</keyword>
<dbReference type="PROSITE" id="PS50977">
    <property type="entry name" value="HTH_TETR_2"/>
    <property type="match status" value="1"/>
</dbReference>
<dbReference type="GO" id="GO:0000976">
    <property type="term" value="F:transcription cis-regulatory region binding"/>
    <property type="evidence" value="ECO:0007669"/>
    <property type="project" value="TreeGrafter"/>
</dbReference>
<keyword evidence="8" id="KW-1185">Reference proteome</keyword>
<accession>A0A938Y689</accession>
<evidence type="ECO:0000256" key="5">
    <source>
        <dbReference type="SAM" id="MobiDB-lite"/>
    </source>
</evidence>
<feature type="region of interest" description="Disordered" evidence="5">
    <location>
        <begin position="155"/>
        <end position="178"/>
    </location>
</feature>